<sequence length="1022" mass="119354">MNELINLNIDFKSDVNLNEHLIKMELSNFVESQLVPMIDKELEKYGDLDIHIDQLDIDLSSNLVNYKKDTYNTVKQVINDKLNELMHHATSNNHESIDSELNDDSNLIHEHEKEELTDKECLLEFLCNGFVPWYEQERIDSLLSKIIKEKNFTTLLETWQFMLKNKSSNVYSFLSFLINNQLLTTFIKELISSKSELLIAVESLSIQEQKSFLIEVFYQKLSFEESVLNVVLKRSFTVSDLDYILSIAKNSTSLNETLTVELMFYIEKQKRRIKKGLLKDDQKLKEQLNELEDILSSGKSKEDTVEDLHNAAQWKASFIKKQAIQLLLNKTLDPSFEEHLNAHPILLFQFLNIVSEVNKNRVSELLSKYPQLELFGENTFAQQLLLEVIKKRPQFFTDQKFITFLSSSSSSEVEKLEKSILGVIETELNNELKAVLIHELTQLKWMISTKAFTKGTKKWEKKWSAILSYLKSINTISKGEKTLLLMSSVSLETLLTITLQTPSDVLFEVFDQKILGDKIFLNSTNKNSILRCYVDSVENEPNFIDQCIRYYPNHKKEIFALFESVEGFEELVKRKTKISYNKRTLLSIEVFEKYSYGKEKLVEYLVINTSTGKQIKVTVNNEISAELQLVDFLLVQNNVVTSLKSYIESFESIISNCSSNNKRQLEELVEYFIIEDKKSDQRPESISETDIQLCLELIINRNKHLLTVEQKEKLFRYFQYLSIKELSQLNTYSIRQKNKIYSYLSKDYKVKCAKRIDSLELKLNQSYSTIYTTSQIADFIKLIQNELFSSFIHHRMVNGEIIIKYIEQTFSQINFSYSKIYTMTCDALNLKVDDNQLKELKKKQKFIRAKKKNVTMEVSNAGLVILVPYLPLFFKHRGWLTDDNKAFANEESLLRALGIMLYLAQKNVLVEDDRQLLLPKILCGIDIETPIVLDFELTDEEKEGADHLLKTVITHWSALKKMEPDSLRIMFFIRTGSITLKDDWYLEVEPNTYDIFMKLLPWSIKINMLPWMKNKIFCEWGK</sequence>
<dbReference type="Proteomes" id="UP000678679">
    <property type="component" value="Chromosome 2"/>
</dbReference>
<protein>
    <submittedName>
        <fullName evidence="1">Uncharacterized protein</fullName>
    </submittedName>
</protein>
<proteinExistence type="predicted"/>
<evidence type="ECO:0000313" key="1">
    <source>
        <dbReference type="EMBL" id="QWG04507.1"/>
    </source>
</evidence>
<dbReference type="Pfam" id="PF19268">
    <property type="entry name" value="CIS_TMP"/>
    <property type="match status" value="2"/>
</dbReference>
<dbReference type="AlphaFoldDB" id="A0AAX1NE32"/>
<name>A0AAX1NE32_9BACT</name>
<dbReference type="EMBL" id="CP076133">
    <property type="protein sequence ID" value="QWG04507.1"/>
    <property type="molecule type" value="Genomic_DNA"/>
</dbReference>
<accession>A0AAX1NE32</accession>
<reference evidence="1 2" key="1">
    <citation type="submission" date="2021-05" db="EMBL/GenBank/DDBJ databases">
        <title>Comparative genomic studies on the polysaccharide-degrading batcterial strains of the Flammeovirga genus.</title>
        <authorList>
            <person name="Zewei F."/>
            <person name="Zheng Z."/>
            <person name="Yu L."/>
            <person name="Ruyue G."/>
            <person name="Yanhong M."/>
            <person name="Yuanyuan C."/>
            <person name="Jingyan G."/>
            <person name="Wenjun H."/>
        </authorList>
    </citation>
    <scope>NUCLEOTIDE SEQUENCE [LARGE SCALE GENOMIC DNA]</scope>
    <source>
        <strain evidence="1 2">NBRC:100898</strain>
    </source>
</reference>
<organism evidence="1 2">
    <name type="scientific">Flammeovirga yaeyamensis</name>
    <dbReference type="NCBI Taxonomy" id="367791"/>
    <lineage>
        <taxon>Bacteria</taxon>
        <taxon>Pseudomonadati</taxon>
        <taxon>Bacteroidota</taxon>
        <taxon>Cytophagia</taxon>
        <taxon>Cytophagales</taxon>
        <taxon>Flammeovirgaceae</taxon>
        <taxon>Flammeovirga</taxon>
    </lineage>
</organism>
<gene>
    <name evidence="1" type="ORF">KMW28_26790</name>
</gene>
<keyword evidence="2" id="KW-1185">Reference proteome</keyword>
<evidence type="ECO:0000313" key="2">
    <source>
        <dbReference type="Proteomes" id="UP000678679"/>
    </source>
</evidence>
<dbReference type="RefSeq" id="WP_169667212.1">
    <property type="nucleotide sequence ID" value="NZ_CP076133.1"/>
</dbReference>
<dbReference type="InterPro" id="IPR045538">
    <property type="entry name" value="CIS_TMP"/>
</dbReference>
<dbReference type="KEGG" id="fya:KMW28_26790"/>